<comment type="similarity">
    <text evidence="3 6">Belongs to the MoeA family.</text>
</comment>
<dbReference type="InterPro" id="IPR008284">
    <property type="entry name" value="MoCF_biosynth_CS"/>
</dbReference>
<dbReference type="SMART" id="SM00852">
    <property type="entry name" value="MoCF_biosynth"/>
    <property type="match status" value="1"/>
</dbReference>
<dbReference type="EC" id="2.10.1.1" evidence="6"/>
<dbReference type="Gene3D" id="2.170.190.11">
    <property type="entry name" value="Molybdopterin biosynthesis moea protein, domain 3"/>
    <property type="match status" value="1"/>
</dbReference>
<dbReference type="PANTHER" id="PTHR10192">
    <property type="entry name" value="MOLYBDOPTERIN BIOSYNTHESIS PROTEIN"/>
    <property type="match status" value="1"/>
</dbReference>
<comment type="catalytic activity">
    <reaction evidence="5">
        <text>adenylyl-molybdopterin + molybdate = Mo-molybdopterin + AMP + H(+)</text>
        <dbReference type="Rhea" id="RHEA:35047"/>
        <dbReference type="ChEBI" id="CHEBI:15378"/>
        <dbReference type="ChEBI" id="CHEBI:36264"/>
        <dbReference type="ChEBI" id="CHEBI:62727"/>
        <dbReference type="ChEBI" id="CHEBI:71302"/>
        <dbReference type="ChEBI" id="CHEBI:456215"/>
        <dbReference type="EC" id="2.10.1.1"/>
    </reaction>
</comment>
<keyword evidence="6" id="KW-0479">Metal-binding</keyword>
<dbReference type="InterPro" id="IPR038987">
    <property type="entry name" value="MoeA-like"/>
</dbReference>
<keyword evidence="6" id="KW-0500">Molybdenum</keyword>
<dbReference type="NCBIfam" id="NF045515">
    <property type="entry name" value="Glp_gephyrin"/>
    <property type="match status" value="1"/>
</dbReference>
<organism evidence="8 9">
    <name type="scientific">Meridianimarinicoccus marinus</name>
    <dbReference type="NCBI Taxonomy" id="3231483"/>
    <lineage>
        <taxon>Bacteria</taxon>
        <taxon>Pseudomonadati</taxon>
        <taxon>Pseudomonadota</taxon>
        <taxon>Alphaproteobacteria</taxon>
        <taxon>Rhodobacterales</taxon>
        <taxon>Paracoccaceae</taxon>
        <taxon>Meridianimarinicoccus</taxon>
    </lineage>
</organism>
<dbReference type="Gene3D" id="2.40.340.10">
    <property type="entry name" value="MoeA, C-terminal, domain IV"/>
    <property type="match status" value="1"/>
</dbReference>
<dbReference type="InterPro" id="IPR001453">
    <property type="entry name" value="MoaB/Mog_dom"/>
</dbReference>
<evidence type="ECO:0000256" key="3">
    <source>
        <dbReference type="ARBA" id="ARBA00010763"/>
    </source>
</evidence>
<reference evidence="8 9" key="1">
    <citation type="submission" date="2024-07" db="EMBL/GenBank/DDBJ databases">
        <authorList>
            <person name="Kang M."/>
        </authorList>
    </citation>
    <scope>NUCLEOTIDE SEQUENCE [LARGE SCALE GENOMIC DNA]</scope>
    <source>
        <strain evidence="8 9">DFM31</strain>
    </source>
</reference>
<dbReference type="Gene3D" id="3.90.105.10">
    <property type="entry name" value="Molybdopterin biosynthesis moea protein, domain 2"/>
    <property type="match status" value="1"/>
</dbReference>
<dbReference type="SUPFAM" id="SSF63867">
    <property type="entry name" value="MoeA C-terminal domain-like"/>
    <property type="match status" value="1"/>
</dbReference>
<dbReference type="Pfam" id="PF03453">
    <property type="entry name" value="MoeA_N"/>
    <property type="match status" value="1"/>
</dbReference>
<proteinExistence type="inferred from homology"/>
<dbReference type="RefSeq" id="WP_366191284.1">
    <property type="nucleotide sequence ID" value="NZ_JBFBVU010000002.1"/>
</dbReference>
<dbReference type="CDD" id="cd00887">
    <property type="entry name" value="MoeA"/>
    <property type="match status" value="1"/>
</dbReference>
<comment type="pathway">
    <text evidence="2 6">Cofactor biosynthesis; molybdopterin biosynthesis.</text>
</comment>
<comment type="function">
    <text evidence="1 6">Catalyzes the insertion of molybdate into adenylated molybdopterin with the concomitant release of AMP.</text>
</comment>
<dbReference type="PROSITE" id="PS01079">
    <property type="entry name" value="MOCF_BIOSYNTHESIS_2"/>
    <property type="match status" value="1"/>
</dbReference>
<name>A0ABV3L2B7_9RHOB</name>
<keyword evidence="6" id="KW-0460">Magnesium</keyword>
<comment type="caution">
    <text evidence="8">The sequence shown here is derived from an EMBL/GenBank/DDBJ whole genome shotgun (WGS) entry which is preliminary data.</text>
</comment>
<dbReference type="Pfam" id="PF03454">
    <property type="entry name" value="MoeA_C"/>
    <property type="match status" value="1"/>
</dbReference>
<feature type="domain" description="MoaB/Mog" evidence="7">
    <location>
        <begin position="491"/>
        <end position="628"/>
    </location>
</feature>
<evidence type="ECO:0000313" key="8">
    <source>
        <dbReference type="EMBL" id="MEV8465666.1"/>
    </source>
</evidence>
<dbReference type="Gene3D" id="3.40.980.10">
    <property type="entry name" value="MoaB/Mog-like domain"/>
    <property type="match status" value="1"/>
</dbReference>
<keyword evidence="6" id="KW-0808">Transferase</keyword>
<evidence type="ECO:0000259" key="7">
    <source>
        <dbReference type="SMART" id="SM00852"/>
    </source>
</evidence>
<dbReference type="EMBL" id="JBFBVU010000002">
    <property type="protein sequence ID" value="MEV8465666.1"/>
    <property type="molecule type" value="Genomic_DNA"/>
</dbReference>
<sequence length="717" mass="75016">MTRFDTVLVVDWSGGKDRGATPKADAIWTCVARDGVVEPPVYHRNRQVAEAALREFLEAELRAGRRVLAGFDFAFGYPAGFAEALTGRADALGLWDWVEARITDAPEDNNRFDLAGEINARFPGDGPFWGNGLKREIAGLRRGTKGLDRAATGLAERRQVETQVPGAFSCWQLAGAGAVGSQTLMGLPVLARLRRALAGRVAVWPFEPVTEADVVLAEVYPSILSNQVSAAMAKDPASFKDAVQVEVLARALSRLAARDGLGPLFAAAPSGAHVEGWVLGAGAEAQLRQAAQDDSPLRPPPLRNDCFALPQGVLWTPVAEALDALRARIRPVTGTERLPLSNALGRVLAERAIARRANPPGANSAVDGYGFAGASIGAGPQVLPLVNGRAAAGAPYRGRVPKGHAIRILTGALLPEGVDTVVLEEDCSLGGGQVAFEGPVKPGANARKAGEDVQAGAEILAAGRRLGPPELALLAATGLAEVAVHRPLRVGVISTGDELVAPGQDMDPGKTFDANRPMLLGLIADWGLEAVDLGQVADTRDAVRAALDGAAAQVDAVLTSGGASAGDEDHVSALLRAEGHLQTWRVAMKPGRPLALALWQGVPVVGLPGNPVAAFVCSLVFARPMLAALSGQDWPAPQGFTVPAAFSKRKKAGRREYLRARLNANGRAEVFASEGSGRVSGLSWASGLVELDEDAREISPGDPVRFVPYVSFGVRGG</sequence>
<dbReference type="Pfam" id="PF00994">
    <property type="entry name" value="MoCF_biosynth"/>
    <property type="match status" value="1"/>
</dbReference>
<dbReference type="Proteomes" id="UP001553161">
    <property type="component" value="Unassembled WGS sequence"/>
</dbReference>
<evidence type="ECO:0000256" key="2">
    <source>
        <dbReference type="ARBA" id="ARBA00005046"/>
    </source>
</evidence>
<dbReference type="InterPro" id="IPR036135">
    <property type="entry name" value="MoeA_linker/N_sf"/>
</dbReference>
<dbReference type="PANTHER" id="PTHR10192:SF5">
    <property type="entry name" value="GEPHYRIN"/>
    <property type="match status" value="1"/>
</dbReference>
<gene>
    <name evidence="8" type="primary">glp</name>
    <name evidence="8" type="ORF">AB0T83_02580</name>
</gene>
<evidence type="ECO:0000313" key="9">
    <source>
        <dbReference type="Proteomes" id="UP001553161"/>
    </source>
</evidence>
<evidence type="ECO:0000256" key="5">
    <source>
        <dbReference type="ARBA" id="ARBA00047317"/>
    </source>
</evidence>
<comment type="cofactor">
    <cofactor evidence="6">
        <name>Mg(2+)</name>
        <dbReference type="ChEBI" id="CHEBI:18420"/>
    </cofactor>
</comment>
<accession>A0ABV3L2B7</accession>
<evidence type="ECO:0000256" key="1">
    <source>
        <dbReference type="ARBA" id="ARBA00002901"/>
    </source>
</evidence>
<dbReference type="InterPro" id="IPR005111">
    <property type="entry name" value="MoeA_C_domain_IV"/>
</dbReference>
<dbReference type="InterPro" id="IPR005110">
    <property type="entry name" value="MoeA_linker/N"/>
</dbReference>
<dbReference type="SUPFAM" id="SSF63882">
    <property type="entry name" value="MoeA N-terminal region -like"/>
    <property type="match status" value="1"/>
</dbReference>
<evidence type="ECO:0000256" key="4">
    <source>
        <dbReference type="ARBA" id="ARBA00023150"/>
    </source>
</evidence>
<protein>
    <recommendedName>
        <fullName evidence="6">Molybdopterin molybdenumtransferase</fullName>
        <ecNumber evidence="6">2.10.1.1</ecNumber>
    </recommendedName>
</protein>
<keyword evidence="9" id="KW-1185">Reference proteome</keyword>
<dbReference type="InterPro" id="IPR036425">
    <property type="entry name" value="MoaB/Mog-like_dom_sf"/>
</dbReference>
<dbReference type="InterPro" id="IPR036688">
    <property type="entry name" value="MoeA_C_domain_IV_sf"/>
</dbReference>
<keyword evidence="4 6" id="KW-0501">Molybdenum cofactor biosynthesis</keyword>
<evidence type="ECO:0000256" key="6">
    <source>
        <dbReference type="RuleBase" id="RU365090"/>
    </source>
</evidence>
<dbReference type="SUPFAM" id="SSF53218">
    <property type="entry name" value="Molybdenum cofactor biosynthesis proteins"/>
    <property type="match status" value="1"/>
</dbReference>